<proteinExistence type="predicted"/>
<evidence type="ECO:0000313" key="3">
    <source>
        <dbReference type="Proteomes" id="UP001374535"/>
    </source>
</evidence>
<dbReference type="AlphaFoldDB" id="A0AAQ3MSD2"/>
<name>A0AAQ3MSD2_VIGMU</name>
<accession>A0AAQ3MSD2</accession>
<evidence type="ECO:0000256" key="1">
    <source>
        <dbReference type="SAM" id="MobiDB-lite"/>
    </source>
</evidence>
<evidence type="ECO:0000313" key="2">
    <source>
        <dbReference type="EMBL" id="WVY96068.1"/>
    </source>
</evidence>
<sequence length="110" mass="12959">MEFPSSCRVPEARPQVRLGPHHEQSQQVALYSEKSNQRTVTPTSLENFYSCFLKKKSLEASINNNNTTLWYWVQLFELSIYKMKLKGMERKTKRNIPSNKPLFLLHQRVS</sequence>
<dbReference type="Proteomes" id="UP001374535">
    <property type="component" value="Chromosome 9"/>
</dbReference>
<reference evidence="2 3" key="1">
    <citation type="journal article" date="2023" name="Life. Sci Alliance">
        <title>Evolutionary insights into 3D genome organization and epigenetic landscape of Vigna mungo.</title>
        <authorList>
            <person name="Junaid A."/>
            <person name="Singh B."/>
            <person name="Bhatia S."/>
        </authorList>
    </citation>
    <scope>NUCLEOTIDE SEQUENCE [LARGE SCALE GENOMIC DNA]</scope>
    <source>
        <strain evidence="2">Urdbean</strain>
    </source>
</reference>
<feature type="region of interest" description="Disordered" evidence="1">
    <location>
        <begin position="1"/>
        <end position="25"/>
    </location>
</feature>
<organism evidence="2 3">
    <name type="scientific">Vigna mungo</name>
    <name type="common">Black gram</name>
    <name type="synonym">Phaseolus mungo</name>
    <dbReference type="NCBI Taxonomy" id="3915"/>
    <lineage>
        <taxon>Eukaryota</taxon>
        <taxon>Viridiplantae</taxon>
        <taxon>Streptophyta</taxon>
        <taxon>Embryophyta</taxon>
        <taxon>Tracheophyta</taxon>
        <taxon>Spermatophyta</taxon>
        <taxon>Magnoliopsida</taxon>
        <taxon>eudicotyledons</taxon>
        <taxon>Gunneridae</taxon>
        <taxon>Pentapetalae</taxon>
        <taxon>rosids</taxon>
        <taxon>fabids</taxon>
        <taxon>Fabales</taxon>
        <taxon>Fabaceae</taxon>
        <taxon>Papilionoideae</taxon>
        <taxon>50 kb inversion clade</taxon>
        <taxon>NPAAA clade</taxon>
        <taxon>indigoferoid/millettioid clade</taxon>
        <taxon>Phaseoleae</taxon>
        <taxon>Vigna</taxon>
    </lineage>
</organism>
<gene>
    <name evidence="2" type="ORF">V8G54_028219</name>
</gene>
<dbReference type="EMBL" id="CP144692">
    <property type="protein sequence ID" value="WVY96068.1"/>
    <property type="molecule type" value="Genomic_DNA"/>
</dbReference>
<protein>
    <submittedName>
        <fullName evidence="2">Uncharacterized protein</fullName>
    </submittedName>
</protein>
<keyword evidence="3" id="KW-1185">Reference proteome</keyword>